<evidence type="ECO:0000256" key="3">
    <source>
        <dbReference type="ARBA" id="ARBA00023134"/>
    </source>
</evidence>
<evidence type="ECO:0000256" key="2">
    <source>
        <dbReference type="ARBA" id="ARBA00022741"/>
    </source>
</evidence>
<evidence type="ECO:0000313" key="5">
    <source>
        <dbReference type="Proteomes" id="UP000694890"/>
    </source>
</evidence>
<evidence type="ECO:0000256" key="1">
    <source>
        <dbReference type="ARBA" id="ARBA00008535"/>
    </source>
</evidence>
<dbReference type="PANTHER" id="PTHR10903">
    <property type="entry name" value="GTPASE, IMAP FAMILY MEMBER-RELATED"/>
    <property type="match status" value="1"/>
</dbReference>
<dbReference type="GeneID" id="108895502"/>
<proteinExistence type="inferred from homology"/>
<dbReference type="CDD" id="cd01852">
    <property type="entry name" value="AIG1"/>
    <property type="match status" value="1"/>
</dbReference>
<dbReference type="Gene3D" id="3.40.50.300">
    <property type="entry name" value="P-loop containing nucleotide triphosphate hydrolases"/>
    <property type="match status" value="1"/>
</dbReference>
<dbReference type="InterPro" id="IPR006703">
    <property type="entry name" value="G_AIG1"/>
</dbReference>
<dbReference type="SUPFAM" id="SSF52540">
    <property type="entry name" value="P-loop containing nucleoside triphosphate hydrolases"/>
    <property type="match status" value="1"/>
</dbReference>
<dbReference type="GO" id="GO:0005525">
    <property type="term" value="F:GTP binding"/>
    <property type="evidence" value="ECO:0007669"/>
    <property type="project" value="UniProtKB-KW"/>
</dbReference>
<dbReference type="AlphaFoldDB" id="A0AAJ7Q8Z0"/>
<comment type="similarity">
    <text evidence="1">Belongs to the TRAFAC class TrmE-Era-EngA-EngB-Septin-like GTPase superfamily. AIG1/Toc34/Toc159-like paraseptin GTPase family. IAN subfamily.</text>
</comment>
<feature type="domain" description="AIG1-type G" evidence="4">
    <location>
        <begin position="10"/>
        <end position="209"/>
    </location>
</feature>
<keyword evidence="3" id="KW-0342">GTP-binding</keyword>
<protein>
    <submittedName>
        <fullName evidence="6">GTPase IMAP family member 7</fullName>
    </submittedName>
</protein>
<organism evidence="5 6">
    <name type="scientific">Lates calcarifer</name>
    <name type="common">Barramundi</name>
    <name type="synonym">Holocentrus calcarifer</name>
    <dbReference type="NCBI Taxonomy" id="8187"/>
    <lineage>
        <taxon>Eukaryota</taxon>
        <taxon>Metazoa</taxon>
        <taxon>Chordata</taxon>
        <taxon>Craniata</taxon>
        <taxon>Vertebrata</taxon>
        <taxon>Euteleostomi</taxon>
        <taxon>Actinopterygii</taxon>
        <taxon>Neopterygii</taxon>
        <taxon>Teleostei</taxon>
        <taxon>Neoteleostei</taxon>
        <taxon>Acanthomorphata</taxon>
        <taxon>Carangaria</taxon>
        <taxon>Carangaria incertae sedis</taxon>
        <taxon>Centropomidae</taxon>
        <taxon>Lates</taxon>
    </lineage>
</organism>
<dbReference type="KEGG" id="lcf:108895502"/>
<gene>
    <name evidence="6" type="primary">LOC108895502</name>
</gene>
<dbReference type="Pfam" id="PF04548">
    <property type="entry name" value="AIG1"/>
    <property type="match status" value="1"/>
</dbReference>
<dbReference type="Proteomes" id="UP000694890">
    <property type="component" value="Linkage group LG9"/>
</dbReference>
<dbReference type="InterPro" id="IPR027417">
    <property type="entry name" value="P-loop_NTPase"/>
</dbReference>
<dbReference type="PROSITE" id="PS51720">
    <property type="entry name" value="G_AIG1"/>
    <property type="match status" value="1"/>
</dbReference>
<name>A0AAJ7Q8Z0_LATCA</name>
<dbReference type="InterPro" id="IPR045058">
    <property type="entry name" value="GIMA/IAN/Toc"/>
</dbReference>
<dbReference type="PANTHER" id="PTHR10903:SF112">
    <property type="entry name" value="SI:CH211-113E8.5"/>
    <property type="match status" value="1"/>
</dbReference>
<evidence type="ECO:0000259" key="4">
    <source>
        <dbReference type="PROSITE" id="PS51720"/>
    </source>
</evidence>
<dbReference type="RefSeq" id="XP_018549869.1">
    <property type="nucleotide sequence ID" value="XM_018694353.2"/>
</dbReference>
<reference evidence="6" key="1">
    <citation type="submission" date="2025-08" db="UniProtKB">
        <authorList>
            <consortium name="RefSeq"/>
        </authorList>
    </citation>
    <scope>IDENTIFICATION</scope>
    <source>
        <tissue evidence="6">Brain</tissue>
    </source>
</reference>
<dbReference type="FunFam" id="3.40.50.300:FF:000366">
    <property type="entry name" value="GTPase, IMAP family member 2"/>
    <property type="match status" value="1"/>
</dbReference>
<evidence type="ECO:0000313" key="6">
    <source>
        <dbReference type="RefSeq" id="XP_018549869.1"/>
    </source>
</evidence>
<accession>A0AAJ7Q8Z0</accession>
<sequence>MGVCPSIPDGPPLRIVMIGKTGVGKSAVGNTIVGKKVFESSASAQSVTESCEKERVHSRRKIHVVDTPGILDTCKTAESIKKEIAKCIQVSSPGPHAFLLIIQIGRFTKEEENCVQALEKIFGPAASKYMIVLFTRGDELQGRTIQQYVQNGHPKLQEVIERCGKRYHVFNNKRRRNRTQVVELIKKIDDMVAANGGKHFSEQMYEEAEQTLQQQTLQQQGKDRDAAEQQVYNFSFMSDLLQRVILFQAILATAAQDTNNLDHSINPSYSNVRPV</sequence>
<keyword evidence="2" id="KW-0547">Nucleotide-binding</keyword>